<organism evidence="2 3">
    <name type="scientific">Brassica napus</name>
    <name type="common">Rape</name>
    <dbReference type="NCBI Taxonomy" id="3708"/>
    <lineage>
        <taxon>Eukaryota</taxon>
        <taxon>Viridiplantae</taxon>
        <taxon>Streptophyta</taxon>
        <taxon>Embryophyta</taxon>
        <taxon>Tracheophyta</taxon>
        <taxon>Spermatophyta</taxon>
        <taxon>Magnoliopsida</taxon>
        <taxon>eudicotyledons</taxon>
        <taxon>Gunneridae</taxon>
        <taxon>Pentapetalae</taxon>
        <taxon>rosids</taxon>
        <taxon>malvids</taxon>
        <taxon>Brassicales</taxon>
        <taxon>Brassicaceae</taxon>
        <taxon>Brassiceae</taxon>
        <taxon>Brassica</taxon>
    </lineage>
</organism>
<keyword evidence="3" id="KW-1185">Reference proteome</keyword>
<feature type="domain" description="G protein gamma" evidence="1">
    <location>
        <begin position="70"/>
        <end position="131"/>
    </location>
</feature>
<dbReference type="Pfam" id="PF00631">
    <property type="entry name" value="G-gamma"/>
    <property type="match status" value="1"/>
</dbReference>
<accession>A0ABQ8DR39</accession>
<evidence type="ECO:0000313" key="3">
    <source>
        <dbReference type="Proteomes" id="UP000824890"/>
    </source>
</evidence>
<dbReference type="PANTHER" id="PTHR32378">
    <property type="entry name" value="GUANINE NUCLEOTIDE-BINDING PROTEIN SUBUNIT GAMMA 3"/>
    <property type="match status" value="1"/>
</dbReference>
<name>A0ABQ8DR39_BRANA</name>
<dbReference type="InterPro" id="IPR015898">
    <property type="entry name" value="G-protein_gamma-like_dom"/>
</dbReference>
<feature type="non-terminal residue" evidence="2">
    <location>
        <position position="1"/>
    </location>
</feature>
<dbReference type="Proteomes" id="UP000824890">
    <property type="component" value="Unassembled WGS sequence"/>
</dbReference>
<gene>
    <name evidence="2" type="ORF">HID58_008937</name>
</gene>
<dbReference type="InterPro" id="IPR055305">
    <property type="entry name" value="GG3-like"/>
</dbReference>
<dbReference type="SMART" id="SM01224">
    <property type="entry name" value="G_gamma"/>
    <property type="match status" value="1"/>
</dbReference>
<proteinExistence type="predicted"/>
<evidence type="ECO:0000313" key="2">
    <source>
        <dbReference type="EMBL" id="KAH0931820.1"/>
    </source>
</evidence>
<evidence type="ECO:0000259" key="1">
    <source>
        <dbReference type="SMART" id="SM01224"/>
    </source>
</evidence>
<sequence>VTACFVLDSNHSSLEFILPEKINSWDNVCSFIVGGEVGGETCSALAKSSLPPPRPKSPPEYPDLYGKRRVAARVQMLEREIGFLEGEITFIQGVQPASRCCKDISDFVVANSDPLIPAQRKSQRHGRCVIPCLSLASFFCCCRSNCSCHLRKPKCCNCTSCSCTGSKCCEGSCCSNSCCCPKLSCPSCSCFRGCCCSCPDVSCCLPTCLNKKKKSSCCSCNCKIRWSSCFRCPKLSKHYYSYRHISIVIFLFISSLSSYYL</sequence>
<reference evidence="2 3" key="1">
    <citation type="submission" date="2021-05" db="EMBL/GenBank/DDBJ databases">
        <title>Genome Assembly of Synthetic Allotetraploid Brassica napus Reveals Homoeologous Exchanges between Subgenomes.</title>
        <authorList>
            <person name="Davis J.T."/>
        </authorList>
    </citation>
    <scope>NUCLEOTIDE SEQUENCE [LARGE SCALE GENOMIC DNA]</scope>
    <source>
        <strain evidence="3">cv. Da-Ae</strain>
        <tissue evidence="2">Seedling</tissue>
    </source>
</reference>
<comment type="caution">
    <text evidence="2">The sequence shown here is derived from an EMBL/GenBank/DDBJ whole genome shotgun (WGS) entry which is preliminary data.</text>
</comment>
<dbReference type="PANTHER" id="PTHR32378:SF10">
    <property type="entry name" value="GUANINE NUCLEOTIDE-BINDING PROTEIN SUBUNIT GAMMA 3"/>
    <property type="match status" value="1"/>
</dbReference>
<protein>
    <recommendedName>
        <fullName evidence="1">G protein gamma domain-containing protein</fullName>
    </recommendedName>
</protein>
<dbReference type="EMBL" id="JAGKQM010000003">
    <property type="protein sequence ID" value="KAH0931820.1"/>
    <property type="molecule type" value="Genomic_DNA"/>
</dbReference>